<reference evidence="2" key="1">
    <citation type="journal article" date="2021" name="New Phytol.">
        <title>Evolutionary innovations through gain and loss of genes in the ectomycorrhizal Boletales.</title>
        <authorList>
            <person name="Wu G."/>
            <person name="Miyauchi S."/>
            <person name="Morin E."/>
            <person name="Kuo A."/>
            <person name="Drula E."/>
            <person name="Varga T."/>
            <person name="Kohler A."/>
            <person name="Feng B."/>
            <person name="Cao Y."/>
            <person name="Lipzen A."/>
            <person name="Daum C."/>
            <person name="Hundley H."/>
            <person name="Pangilinan J."/>
            <person name="Johnson J."/>
            <person name="Barry K."/>
            <person name="LaButti K."/>
            <person name="Ng V."/>
            <person name="Ahrendt S."/>
            <person name="Min B."/>
            <person name="Choi I.G."/>
            <person name="Park H."/>
            <person name="Plett J.M."/>
            <person name="Magnuson J."/>
            <person name="Spatafora J.W."/>
            <person name="Nagy L.G."/>
            <person name="Henrissat B."/>
            <person name="Grigoriev I.V."/>
            <person name="Yang Z.L."/>
            <person name="Xu J."/>
            <person name="Martin F.M."/>
        </authorList>
    </citation>
    <scope>NUCLEOTIDE SEQUENCE</scope>
    <source>
        <strain evidence="2">KKN 215</strain>
    </source>
</reference>
<feature type="compositionally biased region" description="Basic and acidic residues" evidence="1">
    <location>
        <begin position="554"/>
        <end position="581"/>
    </location>
</feature>
<feature type="compositionally biased region" description="Low complexity" evidence="1">
    <location>
        <begin position="533"/>
        <end position="553"/>
    </location>
</feature>
<feature type="compositionally biased region" description="Basic and acidic residues" evidence="1">
    <location>
        <begin position="1"/>
        <end position="17"/>
    </location>
</feature>
<keyword evidence="3" id="KW-1185">Reference proteome</keyword>
<evidence type="ECO:0000313" key="3">
    <source>
        <dbReference type="Proteomes" id="UP000813824"/>
    </source>
</evidence>
<name>A0A8K0XNK8_9AGAR</name>
<feature type="region of interest" description="Disordered" evidence="1">
    <location>
        <begin position="1"/>
        <end position="35"/>
    </location>
</feature>
<feature type="compositionally biased region" description="Pro residues" evidence="1">
    <location>
        <begin position="208"/>
        <end position="222"/>
    </location>
</feature>
<feature type="compositionally biased region" description="Polar residues" evidence="1">
    <location>
        <begin position="155"/>
        <end position="176"/>
    </location>
</feature>
<gene>
    <name evidence="2" type="ORF">BXZ70DRAFT_306155</name>
</gene>
<evidence type="ECO:0000313" key="2">
    <source>
        <dbReference type="EMBL" id="KAH8097030.1"/>
    </source>
</evidence>
<feature type="compositionally biased region" description="Basic and acidic residues" evidence="1">
    <location>
        <begin position="314"/>
        <end position="329"/>
    </location>
</feature>
<feature type="compositionally biased region" description="Pro residues" evidence="1">
    <location>
        <begin position="362"/>
        <end position="371"/>
    </location>
</feature>
<evidence type="ECO:0000256" key="1">
    <source>
        <dbReference type="SAM" id="MobiDB-lite"/>
    </source>
</evidence>
<dbReference type="OrthoDB" id="3255291at2759"/>
<feature type="compositionally biased region" description="Low complexity" evidence="1">
    <location>
        <begin position="239"/>
        <end position="254"/>
    </location>
</feature>
<feature type="compositionally biased region" description="Low complexity" evidence="1">
    <location>
        <begin position="83"/>
        <end position="93"/>
    </location>
</feature>
<proteinExistence type="predicted"/>
<accession>A0A8K0XNK8</accession>
<sequence>MALLRSKHDWNFEDQQNHKSRQNKIQALHGQAGLRDDHDRRWQRVKDYWDLSNVTWAITDSQLNFLVEEMEKEQRSLSHQRHQSSSQVAVSSAPQKQPAHTRTLSSAAHTSTSSTAPSAYRQGGALQEQQSRAFEERSGSASRPERRASEDDSVFTVTQQLKPTFPSNIVRTPQHYSSASAAAAAHSSSAQPSTPSNGRISHERSQPSPRPHGPIYGPPTPRVPVSSTRNNSDPTVQYGTSTTRGPTTPSRSSSDPSAIETPSRQSASSSTYSTPTRGAAGPSPLAYLPTFSEEPATGLLSPLVSVATPPADRSGNHERSGSRSGRELSRSQTVPSFSAASTSVFASVPEERSPPTSSRTPRPSPHAPPSSYPSHYRDDASTPTPSSRRSPGDARTIGRAQTMPNIDPYQPASQSSSRITSPSASPRDYPGSRSPSRQSPSRSRKPSRSPLRNPLPAPPNPSSYSSTAWPSTEKAMSALALNGSSRSYSQSESHSHDHPREYQDQHPRETPSHTSRPSPTKYPVQSPPTGYNSRAPVASTVSSASSAARAIALARKESSDREKEQREREQRERERERERDRMPTRRGFWNKRGDYLMLLDHVKGGSDRFIVYAPSHLANPPELQDYPSPTVGFMNHHGKFVKYDPTIPELPQSLPVHGQPPVQPYESFVRYTHEPHDNY</sequence>
<feature type="compositionally biased region" description="Low complexity" evidence="1">
    <location>
        <begin position="330"/>
        <end position="361"/>
    </location>
</feature>
<feature type="compositionally biased region" description="Basic and acidic residues" evidence="1">
    <location>
        <begin position="493"/>
        <end position="511"/>
    </location>
</feature>
<feature type="compositionally biased region" description="Low complexity" evidence="1">
    <location>
        <begin position="177"/>
        <end position="190"/>
    </location>
</feature>
<feature type="region of interest" description="Disordered" evidence="1">
    <location>
        <begin position="74"/>
        <end position="581"/>
    </location>
</feature>
<comment type="caution">
    <text evidence="2">The sequence shown here is derived from an EMBL/GenBank/DDBJ whole genome shotgun (WGS) entry which is preliminary data.</text>
</comment>
<protein>
    <submittedName>
        <fullName evidence="2">Uncharacterized protein</fullName>
    </submittedName>
</protein>
<dbReference type="EMBL" id="JAEVFJ010000021">
    <property type="protein sequence ID" value="KAH8097030.1"/>
    <property type="molecule type" value="Genomic_DNA"/>
</dbReference>
<feature type="compositionally biased region" description="Low complexity" evidence="1">
    <location>
        <begin position="100"/>
        <end position="119"/>
    </location>
</feature>
<dbReference type="AlphaFoldDB" id="A0A8K0XNK8"/>
<feature type="compositionally biased region" description="Basic and acidic residues" evidence="1">
    <location>
        <begin position="133"/>
        <end position="150"/>
    </location>
</feature>
<organism evidence="2 3">
    <name type="scientific">Cristinia sonorae</name>
    <dbReference type="NCBI Taxonomy" id="1940300"/>
    <lineage>
        <taxon>Eukaryota</taxon>
        <taxon>Fungi</taxon>
        <taxon>Dikarya</taxon>
        <taxon>Basidiomycota</taxon>
        <taxon>Agaricomycotina</taxon>
        <taxon>Agaricomycetes</taxon>
        <taxon>Agaricomycetidae</taxon>
        <taxon>Agaricales</taxon>
        <taxon>Pleurotineae</taxon>
        <taxon>Stephanosporaceae</taxon>
        <taxon>Cristinia</taxon>
    </lineage>
</organism>
<feature type="compositionally biased region" description="Polar residues" evidence="1">
    <location>
        <begin position="225"/>
        <end position="238"/>
    </location>
</feature>
<dbReference type="Proteomes" id="UP000813824">
    <property type="component" value="Unassembled WGS sequence"/>
</dbReference>
<feature type="compositionally biased region" description="Low complexity" evidence="1">
    <location>
        <begin position="261"/>
        <end position="277"/>
    </location>
</feature>
<feature type="compositionally biased region" description="Low complexity" evidence="1">
    <location>
        <begin position="410"/>
        <end position="441"/>
    </location>
</feature>